<reference evidence="4 5" key="1">
    <citation type="submission" date="2023-07" db="EMBL/GenBank/DDBJ databases">
        <title>Genomic Encyclopedia of Type Strains, Phase IV (KMG-IV): sequencing the most valuable type-strain genomes for metagenomic binning, comparative biology and taxonomic classification.</title>
        <authorList>
            <person name="Goeker M."/>
        </authorList>
    </citation>
    <scope>NUCLEOTIDE SEQUENCE [LARGE SCALE GENOMIC DNA]</scope>
    <source>
        <strain evidence="4 5">DSM 102814</strain>
    </source>
</reference>
<dbReference type="CDD" id="cd04301">
    <property type="entry name" value="NAT_SF"/>
    <property type="match status" value="1"/>
</dbReference>
<sequence>MNTFTLYNRENKPNENEQKTIVDFLHTHLGVYGDDKKDILKCLKFAIGDSGKHSGGFVLIIKEEETLKGITIINETGMSGYIPENILVYIAVNQNFRGKGIGKQLMEKALEIAKGDVALHVDHNNPAKKLYERLGFENKYLEMRYKK</sequence>
<keyword evidence="5" id="KW-1185">Reference proteome</keyword>
<dbReference type="PROSITE" id="PS51186">
    <property type="entry name" value="GNAT"/>
    <property type="match status" value="1"/>
</dbReference>
<evidence type="ECO:0000259" key="3">
    <source>
        <dbReference type="PROSITE" id="PS51186"/>
    </source>
</evidence>
<dbReference type="InterPro" id="IPR016181">
    <property type="entry name" value="Acyl_CoA_acyltransferase"/>
</dbReference>
<dbReference type="RefSeq" id="WP_309729777.1">
    <property type="nucleotide sequence ID" value="NZ_JAVDQA010000008.1"/>
</dbReference>
<protein>
    <submittedName>
        <fullName evidence="4">GNAT superfamily N-acetyltransferase</fullName>
    </submittedName>
</protein>
<dbReference type="Pfam" id="PF00583">
    <property type="entry name" value="Acetyltransf_1"/>
    <property type="match status" value="1"/>
</dbReference>
<dbReference type="InterPro" id="IPR050680">
    <property type="entry name" value="YpeA/RimI_acetyltransf"/>
</dbReference>
<organism evidence="4 5">
    <name type="scientific">Mesonia maritima</name>
    <dbReference type="NCBI Taxonomy" id="1793873"/>
    <lineage>
        <taxon>Bacteria</taxon>
        <taxon>Pseudomonadati</taxon>
        <taxon>Bacteroidota</taxon>
        <taxon>Flavobacteriia</taxon>
        <taxon>Flavobacteriales</taxon>
        <taxon>Flavobacteriaceae</taxon>
        <taxon>Mesonia</taxon>
    </lineage>
</organism>
<dbReference type="EMBL" id="JAVDQA010000008">
    <property type="protein sequence ID" value="MDR6301886.1"/>
    <property type="molecule type" value="Genomic_DNA"/>
</dbReference>
<dbReference type="Gene3D" id="3.40.630.30">
    <property type="match status" value="1"/>
</dbReference>
<comment type="caution">
    <text evidence="4">The sequence shown here is derived from an EMBL/GenBank/DDBJ whole genome shotgun (WGS) entry which is preliminary data.</text>
</comment>
<dbReference type="SUPFAM" id="SSF55729">
    <property type="entry name" value="Acyl-CoA N-acyltransferases (Nat)"/>
    <property type="match status" value="1"/>
</dbReference>
<feature type="domain" description="N-acetyltransferase" evidence="3">
    <location>
        <begin position="6"/>
        <end position="147"/>
    </location>
</feature>
<accession>A0ABU1K8G2</accession>
<evidence type="ECO:0000313" key="5">
    <source>
        <dbReference type="Proteomes" id="UP001257659"/>
    </source>
</evidence>
<gene>
    <name evidence="4" type="ORF">GGR31_002558</name>
</gene>
<evidence type="ECO:0000256" key="1">
    <source>
        <dbReference type="ARBA" id="ARBA00022679"/>
    </source>
</evidence>
<keyword evidence="2" id="KW-0012">Acyltransferase</keyword>
<name>A0ABU1K8G2_9FLAO</name>
<evidence type="ECO:0000256" key="2">
    <source>
        <dbReference type="ARBA" id="ARBA00023315"/>
    </source>
</evidence>
<dbReference type="InterPro" id="IPR000182">
    <property type="entry name" value="GNAT_dom"/>
</dbReference>
<proteinExistence type="predicted"/>
<evidence type="ECO:0000313" key="4">
    <source>
        <dbReference type="EMBL" id="MDR6301886.1"/>
    </source>
</evidence>
<keyword evidence="1" id="KW-0808">Transferase</keyword>
<dbReference type="PANTHER" id="PTHR43420">
    <property type="entry name" value="ACETYLTRANSFERASE"/>
    <property type="match status" value="1"/>
</dbReference>
<dbReference type="Proteomes" id="UP001257659">
    <property type="component" value="Unassembled WGS sequence"/>
</dbReference>